<sequence length="392" mass="41113">MPNAVLVDIVRSPMGRGKSGGSLASTHPVELLSQVLKTLVTRSGIDPGEVDDVIVGCVGQISEQAATPGRQAWLSAGFPISVPSTTIDRRCGSGQQAIDFAVQGVMAGAYEVVIAGGLESMSHIPMGKHRLGADPEGPGVHARFPNLVRQGIAAELIADKYGLSRTALDTLSAESHARAHAAQSQGLFDPHLVPVTRPDGEVVHSDETIRPGTTAEILSGLTPAFATDEMRAQFPELEWKITAGNSSQITDGAGAALIMSEERAARLNLNPRARVVASTAVGSDPVLMLTGVIPATHKVLDRAKLSIDEINQVEVNEAFASVPLAWHCEFPIDGGRLNRLGGAIALGHPLGASGLRLLSSLLTTLATENERYGLQTMCEAGGMANAMIIERL</sequence>
<evidence type="ECO:0000313" key="9">
    <source>
        <dbReference type="Proteomes" id="UP000239290"/>
    </source>
</evidence>
<evidence type="ECO:0000256" key="3">
    <source>
        <dbReference type="ARBA" id="ARBA00023315"/>
    </source>
</evidence>
<comment type="caution">
    <text evidence="8">The sequence shown here is derived from an EMBL/GenBank/DDBJ whole genome shotgun (WGS) entry which is preliminary data.</text>
</comment>
<evidence type="ECO:0000256" key="5">
    <source>
        <dbReference type="RuleBase" id="RU003557"/>
    </source>
</evidence>
<dbReference type="Pfam" id="PF02803">
    <property type="entry name" value="Thiolase_C"/>
    <property type="match status" value="1"/>
</dbReference>
<dbReference type="Gene3D" id="3.40.47.10">
    <property type="match status" value="2"/>
</dbReference>
<dbReference type="Proteomes" id="UP000239290">
    <property type="component" value="Unassembled WGS sequence"/>
</dbReference>
<dbReference type="GO" id="GO:0016747">
    <property type="term" value="F:acyltransferase activity, transferring groups other than amino-acyl groups"/>
    <property type="evidence" value="ECO:0007669"/>
    <property type="project" value="InterPro"/>
</dbReference>
<evidence type="ECO:0000256" key="2">
    <source>
        <dbReference type="ARBA" id="ARBA00022679"/>
    </source>
</evidence>
<evidence type="ECO:0000259" key="6">
    <source>
        <dbReference type="Pfam" id="PF00108"/>
    </source>
</evidence>
<feature type="active site" description="Acyl-thioester intermediate" evidence="4">
    <location>
        <position position="91"/>
    </location>
</feature>
<evidence type="ECO:0000256" key="1">
    <source>
        <dbReference type="ARBA" id="ARBA00010982"/>
    </source>
</evidence>
<evidence type="ECO:0000259" key="7">
    <source>
        <dbReference type="Pfam" id="PF02803"/>
    </source>
</evidence>
<dbReference type="PIRSF" id="PIRSF000429">
    <property type="entry name" value="Ac-CoA_Ac_transf"/>
    <property type="match status" value="1"/>
</dbReference>
<accession>A0A2S8J8R5</accession>
<dbReference type="InterPro" id="IPR002155">
    <property type="entry name" value="Thiolase"/>
</dbReference>
<proteinExistence type="inferred from homology"/>
<dbReference type="RefSeq" id="WP_105416542.1">
    <property type="nucleotide sequence ID" value="NZ_PUIO01000021.1"/>
</dbReference>
<dbReference type="PANTHER" id="PTHR43365">
    <property type="entry name" value="BLR7806 PROTEIN"/>
    <property type="match status" value="1"/>
</dbReference>
<dbReference type="EMBL" id="PUIO01000021">
    <property type="protein sequence ID" value="PQP23395.1"/>
    <property type="molecule type" value="Genomic_DNA"/>
</dbReference>
<feature type="domain" description="Thiolase C-terminal" evidence="7">
    <location>
        <begin position="270"/>
        <end position="391"/>
    </location>
</feature>
<comment type="similarity">
    <text evidence="1 5">Belongs to the thiolase-like superfamily. Thiolase family.</text>
</comment>
<dbReference type="NCBIfam" id="TIGR01930">
    <property type="entry name" value="AcCoA-C-Actrans"/>
    <property type="match status" value="1"/>
</dbReference>
<dbReference type="PANTHER" id="PTHR43365:SF1">
    <property type="entry name" value="ACETYL-COA C-ACYLTRANSFERASE"/>
    <property type="match status" value="1"/>
</dbReference>
<feature type="active site" description="Proton acceptor" evidence="4">
    <location>
        <position position="348"/>
    </location>
</feature>
<evidence type="ECO:0000313" key="8">
    <source>
        <dbReference type="EMBL" id="PQP23395.1"/>
    </source>
</evidence>
<dbReference type="InterPro" id="IPR016039">
    <property type="entry name" value="Thiolase-like"/>
</dbReference>
<dbReference type="CDD" id="cd00751">
    <property type="entry name" value="thiolase"/>
    <property type="match status" value="1"/>
</dbReference>
<feature type="active site" description="Proton acceptor" evidence="4">
    <location>
        <position position="378"/>
    </location>
</feature>
<dbReference type="AlphaFoldDB" id="A0A2S8J8R5"/>
<feature type="domain" description="Thiolase N-terminal" evidence="6">
    <location>
        <begin position="5"/>
        <end position="262"/>
    </location>
</feature>
<dbReference type="PROSITE" id="PS00737">
    <property type="entry name" value="THIOLASE_2"/>
    <property type="match status" value="1"/>
</dbReference>
<name>A0A2S8J8R5_RHOOP</name>
<dbReference type="Pfam" id="PF00108">
    <property type="entry name" value="Thiolase_N"/>
    <property type="match status" value="1"/>
</dbReference>
<gene>
    <name evidence="8" type="ORF">C5613_18750</name>
</gene>
<dbReference type="InterPro" id="IPR020616">
    <property type="entry name" value="Thiolase_N"/>
</dbReference>
<evidence type="ECO:0000256" key="4">
    <source>
        <dbReference type="PIRSR" id="PIRSR000429-1"/>
    </source>
</evidence>
<dbReference type="InterPro" id="IPR020617">
    <property type="entry name" value="Thiolase_C"/>
</dbReference>
<keyword evidence="3 5" id="KW-0012">Acyltransferase</keyword>
<dbReference type="InterPro" id="IPR020613">
    <property type="entry name" value="Thiolase_CS"/>
</dbReference>
<reference evidence="9" key="1">
    <citation type="submission" date="2018-02" db="EMBL/GenBank/DDBJ databases">
        <title>Draft genome sequencing of Rhodococcus opacus KU647198.</title>
        <authorList>
            <person name="Zheng B.-X."/>
        </authorList>
    </citation>
    <scope>NUCLEOTIDE SEQUENCE [LARGE SCALE GENOMIC DNA]</scope>
    <source>
        <strain evidence="9">04-OD7</strain>
    </source>
</reference>
<dbReference type="SUPFAM" id="SSF53901">
    <property type="entry name" value="Thiolase-like"/>
    <property type="match status" value="2"/>
</dbReference>
<organism evidence="8 9">
    <name type="scientific">Rhodococcus opacus</name>
    <name type="common">Nocardia opaca</name>
    <dbReference type="NCBI Taxonomy" id="37919"/>
    <lineage>
        <taxon>Bacteria</taxon>
        <taxon>Bacillati</taxon>
        <taxon>Actinomycetota</taxon>
        <taxon>Actinomycetes</taxon>
        <taxon>Mycobacteriales</taxon>
        <taxon>Nocardiaceae</taxon>
        <taxon>Rhodococcus</taxon>
    </lineage>
</organism>
<keyword evidence="2 5" id="KW-0808">Transferase</keyword>
<protein>
    <submittedName>
        <fullName evidence="8">Steroid 3-ketoacyl-CoA thiolase</fullName>
    </submittedName>
</protein>